<dbReference type="Gene3D" id="3.30.70.2970">
    <property type="entry name" value="Protein of unknown function (DUF541), domain 2"/>
    <property type="match status" value="1"/>
</dbReference>
<dbReference type="EMBL" id="JAVYAA010000004">
    <property type="protein sequence ID" value="MDT8977967.1"/>
    <property type="molecule type" value="Genomic_DNA"/>
</dbReference>
<protein>
    <submittedName>
        <fullName evidence="2">SIMPL domain-containing protein</fullName>
    </submittedName>
</protein>
<keyword evidence="3" id="KW-1185">Reference proteome</keyword>
<dbReference type="PANTHER" id="PTHR34387">
    <property type="entry name" value="SLR1258 PROTEIN"/>
    <property type="match status" value="1"/>
</dbReference>
<evidence type="ECO:0000313" key="2">
    <source>
        <dbReference type="EMBL" id="MDT8977967.1"/>
    </source>
</evidence>
<dbReference type="Proteomes" id="UP001250538">
    <property type="component" value="Unassembled WGS sequence"/>
</dbReference>
<feature type="signal peptide" evidence="1">
    <location>
        <begin position="1"/>
        <end position="37"/>
    </location>
</feature>
<organism evidence="2 3">
    <name type="scientific">Paenibacillus suaedae</name>
    <dbReference type="NCBI Taxonomy" id="3077233"/>
    <lineage>
        <taxon>Bacteria</taxon>
        <taxon>Bacillati</taxon>
        <taxon>Bacillota</taxon>
        <taxon>Bacilli</taxon>
        <taxon>Bacillales</taxon>
        <taxon>Paenibacillaceae</taxon>
        <taxon>Paenibacillus</taxon>
    </lineage>
</organism>
<comment type="caution">
    <text evidence="2">The sequence shown here is derived from an EMBL/GenBank/DDBJ whole genome shotgun (WGS) entry which is preliminary data.</text>
</comment>
<reference evidence="3" key="1">
    <citation type="submission" date="2023-09" db="EMBL/GenBank/DDBJ databases">
        <title>Paenibacillus sp. chi10 Genome sequencing and assembly.</title>
        <authorList>
            <person name="Kim I."/>
        </authorList>
    </citation>
    <scope>NUCLEOTIDE SEQUENCE [LARGE SCALE GENOMIC DNA]</scope>
    <source>
        <strain evidence="3">chi10</strain>
    </source>
</reference>
<dbReference type="GO" id="GO:0006974">
    <property type="term" value="P:DNA damage response"/>
    <property type="evidence" value="ECO:0007669"/>
    <property type="project" value="TreeGrafter"/>
</dbReference>
<dbReference type="Pfam" id="PF04402">
    <property type="entry name" value="SIMPL"/>
    <property type="match status" value="1"/>
</dbReference>
<name>A0AAJ2N4T5_9BACL</name>
<dbReference type="InterPro" id="IPR007497">
    <property type="entry name" value="SIMPL/DUF541"/>
</dbReference>
<dbReference type="InterPro" id="IPR052022">
    <property type="entry name" value="26kDa_periplasmic_antigen"/>
</dbReference>
<gene>
    <name evidence="2" type="ORF">RQP50_17210</name>
</gene>
<proteinExistence type="predicted"/>
<accession>A0AAJ2N4T5</accession>
<feature type="chain" id="PRO_5042604058" evidence="1">
    <location>
        <begin position="38"/>
        <end position="256"/>
    </location>
</feature>
<dbReference type="AlphaFoldDB" id="A0AAJ2N4T5"/>
<keyword evidence="1" id="KW-0732">Signal</keyword>
<dbReference type="PANTHER" id="PTHR34387:SF2">
    <property type="entry name" value="SLR1258 PROTEIN"/>
    <property type="match status" value="1"/>
</dbReference>
<dbReference type="Gene3D" id="3.30.110.170">
    <property type="entry name" value="Protein of unknown function (DUF541), domain 1"/>
    <property type="match status" value="1"/>
</dbReference>
<dbReference type="RefSeq" id="WP_072730300.1">
    <property type="nucleotide sequence ID" value="NZ_JAVYAA010000004.1"/>
</dbReference>
<evidence type="ECO:0000256" key="1">
    <source>
        <dbReference type="SAM" id="SignalP"/>
    </source>
</evidence>
<evidence type="ECO:0000313" key="3">
    <source>
        <dbReference type="Proteomes" id="UP001250538"/>
    </source>
</evidence>
<sequence>MTQLTGRMTWRRMTMAVMLTGALLVGTGVAAPVPVHAAAAEFSVKDTVNVSGMGELEVTPDVAYAELAIDTRGKTAAEAQKQNAVLFEKVKQVLTSKYGVQEKDLKTVNFSVNPEYKYVENKEPQIIGYQAQHAVRVTYRDLNRLGSLVDAATDAGVNRVVRIQFDTEKRADYEAQVLEKAVQHAAKKASTLAKAAGREAGVALTITESGADWSPIRVMYDAAASPSDMKKDVASTSVQGGLIKLNAQVQIQYQLK</sequence>